<evidence type="ECO:0000313" key="3">
    <source>
        <dbReference type="Proteomes" id="UP000588098"/>
    </source>
</evidence>
<dbReference type="AlphaFoldDB" id="A0A7W9QGB4"/>
<evidence type="ECO:0000313" key="2">
    <source>
        <dbReference type="EMBL" id="MBB5939740.1"/>
    </source>
</evidence>
<evidence type="ECO:0000256" key="1">
    <source>
        <dbReference type="SAM" id="MobiDB-lite"/>
    </source>
</evidence>
<feature type="region of interest" description="Disordered" evidence="1">
    <location>
        <begin position="1"/>
        <end position="36"/>
    </location>
</feature>
<protein>
    <submittedName>
        <fullName evidence="2">Uncharacterized protein</fullName>
    </submittedName>
</protein>
<sequence>MRGPAPRAARRAHPETGRWTRRRSTSQAKPDLRTPRTVPLTGALHLIRKCDHRGRAATAAASSFVRCCHRLPTVGVDAPSRPGSRGAASGVGRRWLPGGDRHRMQRRRVA</sequence>
<name>A0A7W9QGB4_9ACTN</name>
<gene>
    <name evidence="2" type="ORF">FHS42_006836</name>
</gene>
<dbReference type="Proteomes" id="UP000588098">
    <property type="component" value="Unassembled WGS sequence"/>
</dbReference>
<keyword evidence="3" id="KW-1185">Reference proteome</keyword>
<feature type="region of interest" description="Disordered" evidence="1">
    <location>
        <begin position="73"/>
        <end position="110"/>
    </location>
</feature>
<organism evidence="2 3">
    <name type="scientific">Streptomyces zagrosensis</name>
    <dbReference type="NCBI Taxonomy" id="1042984"/>
    <lineage>
        <taxon>Bacteria</taxon>
        <taxon>Bacillati</taxon>
        <taxon>Actinomycetota</taxon>
        <taxon>Actinomycetes</taxon>
        <taxon>Kitasatosporales</taxon>
        <taxon>Streptomycetaceae</taxon>
        <taxon>Streptomyces</taxon>
    </lineage>
</organism>
<dbReference type="EMBL" id="JACHJL010000027">
    <property type="protein sequence ID" value="MBB5939740.1"/>
    <property type="molecule type" value="Genomic_DNA"/>
</dbReference>
<proteinExistence type="predicted"/>
<feature type="compositionally biased region" description="Low complexity" evidence="1">
    <location>
        <begin position="78"/>
        <end position="94"/>
    </location>
</feature>
<reference evidence="2 3" key="1">
    <citation type="submission" date="2020-08" db="EMBL/GenBank/DDBJ databases">
        <title>Genomic Encyclopedia of Type Strains, Phase III (KMG-III): the genomes of soil and plant-associated and newly described type strains.</title>
        <authorList>
            <person name="Whitman W."/>
        </authorList>
    </citation>
    <scope>NUCLEOTIDE SEQUENCE [LARGE SCALE GENOMIC DNA]</scope>
    <source>
        <strain evidence="2 3">CECT 8305</strain>
    </source>
</reference>
<comment type="caution">
    <text evidence="2">The sequence shown here is derived from an EMBL/GenBank/DDBJ whole genome shotgun (WGS) entry which is preliminary data.</text>
</comment>
<accession>A0A7W9QGB4</accession>